<evidence type="ECO:0000313" key="12">
    <source>
        <dbReference type="Proteomes" id="UP001390339"/>
    </source>
</evidence>
<keyword evidence="6 9" id="KW-0472">Membrane</keyword>
<dbReference type="PANTHER" id="PTHR48022:SF83">
    <property type="entry name" value="MAJOR FACILITATOR SUPERFAMILY (MFS) PROFILE DOMAIN-CONTAINING PROTEIN"/>
    <property type="match status" value="1"/>
</dbReference>
<feature type="transmembrane region" description="Helical" evidence="9">
    <location>
        <begin position="240"/>
        <end position="261"/>
    </location>
</feature>
<reference evidence="11 12" key="1">
    <citation type="journal article" date="2024" name="IMA Fungus">
        <title>Apiospora arundinis, a panoply of carbohydrate-active enzymes and secondary metabolites.</title>
        <authorList>
            <person name="Sorensen T."/>
            <person name="Petersen C."/>
            <person name="Muurmann A.T."/>
            <person name="Christiansen J.V."/>
            <person name="Brundto M.L."/>
            <person name="Overgaard C.K."/>
            <person name="Boysen A.T."/>
            <person name="Wollenberg R.D."/>
            <person name="Larsen T.O."/>
            <person name="Sorensen J.L."/>
            <person name="Nielsen K.L."/>
            <person name="Sondergaard T.E."/>
        </authorList>
    </citation>
    <scope>NUCLEOTIDE SEQUENCE [LARGE SCALE GENOMIC DNA]</scope>
    <source>
        <strain evidence="11 12">AAU 773</strain>
    </source>
</reference>
<keyword evidence="4 9" id="KW-0812">Transmembrane</keyword>
<evidence type="ECO:0000259" key="10">
    <source>
        <dbReference type="PROSITE" id="PS50850"/>
    </source>
</evidence>
<feature type="transmembrane region" description="Helical" evidence="9">
    <location>
        <begin position="384"/>
        <end position="406"/>
    </location>
</feature>
<keyword evidence="3 7" id="KW-0813">Transport</keyword>
<comment type="caution">
    <text evidence="11">The sequence shown here is derived from an EMBL/GenBank/DDBJ whole genome shotgun (WGS) entry which is preliminary data.</text>
</comment>
<feature type="transmembrane region" description="Helical" evidence="9">
    <location>
        <begin position="143"/>
        <end position="160"/>
    </location>
</feature>
<evidence type="ECO:0000313" key="11">
    <source>
        <dbReference type="EMBL" id="KAK8876995.1"/>
    </source>
</evidence>
<dbReference type="Proteomes" id="UP001390339">
    <property type="component" value="Unassembled WGS sequence"/>
</dbReference>
<evidence type="ECO:0000256" key="1">
    <source>
        <dbReference type="ARBA" id="ARBA00004141"/>
    </source>
</evidence>
<feature type="region of interest" description="Disordered" evidence="8">
    <location>
        <begin position="25"/>
        <end position="44"/>
    </location>
</feature>
<evidence type="ECO:0000256" key="6">
    <source>
        <dbReference type="ARBA" id="ARBA00023136"/>
    </source>
</evidence>
<feature type="transmembrane region" description="Helical" evidence="9">
    <location>
        <begin position="61"/>
        <end position="78"/>
    </location>
</feature>
<feature type="transmembrane region" description="Helical" evidence="9">
    <location>
        <begin position="166"/>
        <end position="189"/>
    </location>
</feature>
<feature type="transmembrane region" description="Helical" evidence="9">
    <location>
        <begin position="322"/>
        <end position="346"/>
    </location>
</feature>
<dbReference type="InterPro" id="IPR036259">
    <property type="entry name" value="MFS_trans_sf"/>
</dbReference>
<feature type="transmembrane region" description="Helical" evidence="9">
    <location>
        <begin position="358"/>
        <end position="377"/>
    </location>
</feature>
<feature type="transmembrane region" description="Helical" evidence="9">
    <location>
        <begin position="201"/>
        <end position="220"/>
    </location>
</feature>
<feature type="transmembrane region" description="Helical" evidence="9">
    <location>
        <begin position="486"/>
        <end position="502"/>
    </location>
</feature>
<feature type="transmembrane region" description="Helical" evidence="9">
    <location>
        <begin position="115"/>
        <end position="136"/>
    </location>
</feature>
<proteinExistence type="inferred from homology"/>
<evidence type="ECO:0000256" key="9">
    <source>
        <dbReference type="SAM" id="Phobius"/>
    </source>
</evidence>
<gene>
    <name evidence="11" type="ORF">PGQ11_001941</name>
</gene>
<dbReference type="EMBL" id="JAPCWZ010000002">
    <property type="protein sequence ID" value="KAK8876995.1"/>
    <property type="molecule type" value="Genomic_DNA"/>
</dbReference>
<evidence type="ECO:0000256" key="4">
    <source>
        <dbReference type="ARBA" id="ARBA00022692"/>
    </source>
</evidence>
<comment type="similarity">
    <text evidence="2 7">Belongs to the major facilitator superfamily. Sugar transporter (TC 2.A.1.1) family.</text>
</comment>
<evidence type="ECO:0000256" key="7">
    <source>
        <dbReference type="RuleBase" id="RU003346"/>
    </source>
</evidence>
<feature type="transmembrane region" description="Helical" evidence="9">
    <location>
        <begin position="457"/>
        <end position="474"/>
    </location>
</feature>
<name>A0ABR2JGP0_9PEZI</name>
<dbReference type="PANTHER" id="PTHR48022">
    <property type="entry name" value="PLASTIDIC GLUCOSE TRANSPORTER 4"/>
    <property type="match status" value="1"/>
</dbReference>
<protein>
    <recommendedName>
        <fullName evidence="10">Major facilitator superfamily (MFS) profile domain-containing protein</fullName>
    </recommendedName>
</protein>
<keyword evidence="12" id="KW-1185">Reference proteome</keyword>
<evidence type="ECO:0000256" key="3">
    <source>
        <dbReference type="ARBA" id="ARBA00022448"/>
    </source>
</evidence>
<dbReference type="InterPro" id="IPR005829">
    <property type="entry name" value="Sugar_transporter_CS"/>
</dbReference>
<dbReference type="SUPFAM" id="SSF103473">
    <property type="entry name" value="MFS general substrate transporter"/>
    <property type="match status" value="1"/>
</dbReference>
<dbReference type="NCBIfam" id="TIGR00879">
    <property type="entry name" value="SP"/>
    <property type="match status" value="1"/>
</dbReference>
<dbReference type="InterPro" id="IPR050360">
    <property type="entry name" value="MFS_Sugar_Transporters"/>
</dbReference>
<feature type="transmembrane region" description="Helical" evidence="9">
    <location>
        <begin position="412"/>
        <end position="436"/>
    </location>
</feature>
<dbReference type="Gene3D" id="1.20.1250.20">
    <property type="entry name" value="MFS general substrate transporter like domains"/>
    <property type="match status" value="1"/>
</dbReference>
<evidence type="ECO:0000256" key="5">
    <source>
        <dbReference type="ARBA" id="ARBA00022989"/>
    </source>
</evidence>
<dbReference type="PROSITE" id="PS50850">
    <property type="entry name" value="MFS"/>
    <property type="match status" value="1"/>
</dbReference>
<dbReference type="PROSITE" id="PS00217">
    <property type="entry name" value="SUGAR_TRANSPORT_2"/>
    <property type="match status" value="1"/>
</dbReference>
<dbReference type="InterPro" id="IPR005828">
    <property type="entry name" value="MFS_sugar_transport-like"/>
</dbReference>
<accession>A0ABR2JGP0</accession>
<organism evidence="11 12">
    <name type="scientific">Apiospora arundinis</name>
    <dbReference type="NCBI Taxonomy" id="335852"/>
    <lineage>
        <taxon>Eukaryota</taxon>
        <taxon>Fungi</taxon>
        <taxon>Dikarya</taxon>
        <taxon>Ascomycota</taxon>
        <taxon>Pezizomycotina</taxon>
        <taxon>Sordariomycetes</taxon>
        <taxon>Xylariomycetidae</taxon>
        <taxon>Amphisphaeriales</taxon>
        <taxon>Apiosporaceae</taxon>
        <taxon>Apiospora</taxon>
    </lineage>
</organism>
<keyword evidence="5 9" id="KW-1133">Transmembrane helix</keyword>
<dbReference type="InterPro" id="IPR003663">
    <property type="entry name" value="Sugar/inositol_transpt"/>
</dbReference>
<evidence type="ECO:0000256" key="2">
    <source>
        <dbReference type="ARBA" id="ARBA00010992"/>
    </source>
</evidence>
<comment type="subcellular location">
    <subcellularLocation>
        <location evidence="1">Membrane</location>
        <topology evidence="1">Multi-pass membrane protein</topology>
    </subcellularLocation>
</comment>
<dbReference type="Pfam" id="PF00083">
    <property type="entry name" value="Sugar_tr"/>
    <property type="match status" value="1"/>
</dbReference>
<dbReference type="InterPro" id="IPR020846">
    <property type="entry name" value="MFS_dom"/>
</dbReference>
<evidence type="ECO:0000256" key="8">
    <source>
        <dbReference type="SAM" id="MobiDB-lite"/>
    </source>
</evidence>
<sequence>MVINFSVSQPEPSIDTMAELEHDDDGHQTAKGVGKTHGDAQAGNIDEHNTSVREALLNHRWAVMWSLTVSMSVIMEGYDTILMGNFLGFPAFQKQFGEYHGGEAGYQVAAAWQSALWGGSIAGCIIGVFINGYLISHFGFRRVFLASLLLMTAFIFPSFFGKTPAVQTVGQVLCGIPWGIFATIGSAYASEILPLALRPYLTAYVNMCFAIGQFIGAGVIQGLLQRDDQWSYRVPFAVQWVWPVPLFIACIFMPESPWWLVQHGRLEEAEQVLRRVTCGPQREKAPQTLAMMVHTNAIEHEIEAGSSYLDCFKGSHRRRTEIACVSFAGQVLAGSQFAYSGTYFFQQAGMGADDAYKLGLGGTAIAFVGTILSWFLMRRVGRRTIYLCGMTGIVIYLFIIGVLTTATHNNGVVWAQSSLCLVWLFTFSLSVGPMGWTIPAEVSSTRLRSKTICLARNVYYVTLLWANILEPYMVNPTSWNWRGYTGFFWCGWAALTLVWAYFRLTETKDRTFEELDLMFAAGVPTRKFAKYHVDAYAEDLAVKDRVAMANADTAENKGIEV</sequence>
<feature type="domain" description="Major facilitator superfamily (MFS) profile" evidence="10">
    <location>
        <begin position="65"/>
        <end position="508"/>
    </location>
</feature>